<dbReference type="STRING" id="1907666.DSM25559_1526"/>
<gene>
    <name evidence="1" type="ORF">DSM25559_1526</name>
</gene>
<dbReference type="AlphaFoldDB" id="A0A1R3TJQ8"/>
<evidence type="ECO:0008006" key="3">
    <source>
        <dbReference type="Google" id="ProtNLM"/>
    </source>
</evidence>
<organism evidence="1 2">
    <name type="scientific">Agrobacterium rosae</name>
    <dbReference type="NCBI Taxonomy" id="1972867"/>
    <lineage>
        <taxon>Bacteria</taxon>
        <taxon>Pseudomonadati</taxon>
        <taxon>Pseudomonadota</taxon>
        <taxon>Alphaproteobacteria</taxon>
        <taxon>Hyphomicrobiales</taxon>
        <taxon>Rhizobiaceae</taxon>
        <taxon>Rhizobium/Agrobacterium group</taxon>
        <taxon>Agrobacterium</taxon>
    </lineage>
</organism>
<evidence type="ECO:0000313" key="2">
    <source>
        <dbReference type="Proteomes" id="UP000187891"/>
    </source>
</evidence>
<sequence length="253" mass="28533">MILEAINYAATYRKTPPEFRPYIRYSVNLWARANRCKQAWAEHEENSQRFILTAAAKLRQRRTAVVLGSGLVRDVPLKQLAAAFDTVVLVDLVHLASVRARLWQHARSTVLSSRDLSRYDQLQAGQLLEPLSFLRQVPYLDFVISANLLSQIGTGVRKRLEKEPANAMPGDTLPHLIHAHIDSLSGLPCKACLVTDTAFEVIDKNGALHQKEDLLHGVTVPKIAREWDWPVVPFGEESRDYQIIHKVIASDLT</sequence>
<dbReference type="EMBL" id="FMUE01000003">
    <property type="protein sequence ID" value="SCX16881.1"/>
    <property type="molecule type" value="Genomic_DNA"/>
</dbReference>
<proteinExistence type="predicted"/>
<dbReference type="Proteomes" id="UP000187891">
    <property type="component" value="Unassembled WGS sequence"/>
</dbReference>
<dbReference type="RefSeq" id="WP_077118828.1">
    <property type="nucleotide sequence ID" value="NZ_FMUE01000003.1"/>
</dbReference>
<accession>A0A1R3TJQ8</accession>
<reference evidence="2" key="1">
    <citation type="submission" date="2016-10" db="EMBL/GenBank/DDBJ databases">
        <authorList>
            <person name="Wibberg D."/>
        </authorList>
    </citation>
    <scope>NUCLEOTIDE SEQUENCE [LARGE SCALE GENOMIC DNA]</scope>
</reference>
<name>A0A1R3TJQ8_9HYPH</name>
<evidence type="ECO:0000313" key="1">
    <source>
        <dbReference type="EMBL" id="SCX16881.1"/>
    </source>
</evidence>
<protein>
    <recommendedName>
        <fullName evidence="3">Class I SAM-dependent methyltransferase</fullName>
    </recommendedName>
</protein>